<evidence type="ECO:0000313" key="2">
    <source>
        <dbReference type="EMBL" id="AGK58688.1"/>
    </source>
</evidence>
<feature type="domain" description="Bacteriophage tail tape measure N-terminal" evidence="1">
    <location>
        <begin position="88"/>
        <end position="294"/>
    </location>
</feature>
<dbReference type="EMBL" id="CP005587">
    <property type="protein sequence ID" value="AGK58688.1"/>
    <property type="molecule type" value="Genomic_DNA"/>
</dbReference>
<protein>
    <submittedName>
        <fullName evidence="2">Phage-related minor tail protein</fullName>
    </submittedName>
</protein>
<evidence type="ECO:0000313" key="3">
    <source>
        <dbReference type="Proteomes" id="UP000005952"/>
    </source>
</evidence>
<gene>
    <name evidence="2" type="ORF">HYPDE_35083</name>
</gene>
<dbReference type="AlphaFoldDB" id="N0B6P4"/>
<dbReference type="Proteomes" id="UP000005952">
    <property type="component" value="Chromosome"/>
</dbReference>
<dbReference type="eggNOG" id="COG1511">
    <property type="taxonomic scope" value="Bacteria"/>
</dbReference>
<dbReference type="HOGENOM" id="CLU_743499_0_0_5"/>
<dbReference type="STRING" id="670307.HYPDE_35083"/>
<reference evidence="2 3" key="1">
    <citation type="journal article" date="2013" name="Genome Announc.">
        <title>Genome sequences for three denitrifying bacterial strains isolated from a uranium- and nitrate-contaminated subsurface environment.</title>
        <authorList>
            <person name="Venkatramanan R."/>
            <person name="Prakash O."/>
            <person name="Woyke T."/>
            <person name="Chain P."/>
            <person name="Goodwin L.A."/>
            <person name="Watson D."/>
            <person name="Brooks S."/>
            <person name="Kostka J.E."/>
            <person name="Green S.J."/>
        </authorList>
    </citation>
    <scope>NUCLEOTIDE SEQUENCE [LARGE SCALE GENOMIC DNA]</scope>
    <source>
        <strain evidence="2 3">1NES1</strain>
    </source>
</reference>
<name>N0B6P4_9HYPH</name>
<organism evidence="2 3">
    <name type="scientific">Hyphomicrobium denitrificans 1NES1</name>
    <dbReference type="NCBI Taxonomy" id="670307"/>
    <lineage>
        <taxon>Bacteria</taxon>
        <taxon>Pseudomonadati</taxon>
        <taxon>Pseudomonadota</taxon>
        <taxon>Alphaproteobacteria</taxon>
        <taxon>Hyphomicrobiales</taxon>
        <taxon>Hyphomicrobiaceae</taxon>
        <taxon>Hyphomicrobium</taxon>
    </lineage>
</organism>
<dbReference type="KEGG" id="hdt:HYPDE_35083"/>
<accession>N0B6P4</accession>
<keyword evidence="3" id="KW-1185">Reference proteome</keyword>
<proteinExistence type="predicted"/>
<evidence type="ECO:0000259" key="1">
    <source>
        <dbReference type="Pfam" id="PF06791"/>
    </source>
</evidence>
<dbReference type="Pfam" id="PF06791">
    <property type="entry name" value="TMP_2"/>
    <property type="match status" value="1"/>
</dbReference>
<dbReference type="InterPro" id="IPR009628">
    <property type="entry name" value="Phage_tape_measure_N"/>
</dbReference>
<sequence>MGVGPSGAGSARDSARVFEDAARASEDLARRTQALRAQIDPLGAAQAKLNTEIAEANALVKAGAISAGEQAAAHQLAPTRFDATAKALKGVGDGARLANYQILNLGYQINDVVVGLASGQRPLTILAQQGTQIAQIFAGSGLGVGGVLKELGRVVAGLISPTVALVAGLAAVGGTALYAYNSTITAQKELQVATAGIGRAAGATVDQLNRIADSAVTAGRVSVAAARDMEVAFLRSGRIGIDQFGDLIVAAKNYAAATGQDLETATKELTEAFADPGKGVDLLNAKVGGYDDRTRLLIKTLAAQNDLTGAQKRLFDGLAPSLIDAAETTTALGRAWDFVARTASNAVDALGRAIDEATDPTLHQQLEDLRSR</sequence>